<organism evidence="2 3">
    <name type="scientific">Shewanella piezotolerans (strain WP3 / JCM 13877)</name>
    <dbReference type="NCBI Taxonomy" id="225849"/>
    <lineage>
        <taxon>Bacteria</taxon>
        <taxon>Pseudomonadati</taxon>
        <taxon>Pseudomonadota</taxon>
        <taxon>Gammaproteobacteria</taxon>
        <taxon>Alteromonadales</taxon>
        <taxon>Shewanellaceae</taxon>
        <taxon>Shewanella</taxon>
    </lineage>
</organism>
<dbReference type="Proteomes" id="UP000000753">
    <property type="component" value="Chromosome"/>
</dbReference>
<accession>B8CPD6</accession>
<evidence type="ECO:0000256" key="1">
    <source>
        <dbReference type="SAM" id="Phobius"/>
    </source>
</evidence>
<evidence type="ECO:0000313" key="2">
    <source>
        <dbReference type="EMBL" id="ACJ29512.1"/>
    </source>
</evidence>
<reference evidence="2 3" key="1">
    <citation type="journal article" date="2008" name="PLoS ONE">
        <title>Environmental adaptation: genomic analysis of the piezotolerant and psychrotolerant deep-sea iron reducing bacterium Shewanella piezotolerans WP3.</title>
        <authorList>
            <person name="Wang F."/>
            <person name="Wang J."/>
            <person name="Jian H."/>
            <person name="Zhang B."/>
            <person name="Li S."/>
            <person name="Wang F."/>
            <person name="Zeng X."/>
            <person name="Gao L."/>
            <person name="Bartlett D.H."/>
            <person name="Yu J."/>
            <person name="Hu S."/>
            <person name="Xiao X."/>
        </authorList>
    </citation>
    <scope>NUCLEOTIDE SEQUENCE [LARGE SCALE GENOMIC DNA]</scope>
    <source>
        <strain evidence="3">WP3 / JCM 13877</strain>
    </source>
</reference>
<sequence>MDRTIYFSAKLAGPLALMIISLLYPIISVVLLLIIPELPKMET</sequence>
<dbReference type="HOGENOM" id="CLU_3239553_0_0_6"/>
<proteinExistence type="predicted"/>
<dbReference type="KEGG" id="swp:swp_2786"/>
<gene>
    <name evidence="2" type="ordered locus">swp_2786</name>
</gene>
<name>B8CPD6_SHEPW</name>
<keyword evidence="1" id="KW-0472">Membrane</keyword>
<keyword evidence="1" id="KW-0812">Transmembrane</keyword>
<keyword evidence="3" id="KW-1185">Reference proteome</keyword>
<evidence type="ECO:0000313" key="3">
    <source>
        <dbReference type="Proteomes" id="UP000000753"/>
    </source>
</evidence>
<protein>
    <submittedName>
        <fullName evidence="2">Uncharacterized protein</fullName>
    </submittedName>
</protein>
<keyword evidence="1" id="KW-1133">Transmembrane helix</keyword>
<dbReference type="EMBL" id="CP000472">
    <property type="protein sequence ID" value="ACJ29512.1"/>
    <property type="molecule type" value="Genomic_DNA"/>
</dbReference>
<feature type="transmembrane region" description="Helical" evidence="1">
    <location>
        <begin position="12"/>
        <end position="35"/>
    </location>
</feature>
<dbReference type="AlphaFoldDB" id="B8CPD6"/>